<dbReference type="PANTHER" id="PTHR42800:SF1">
    <property type="entry name" value="EXOINULINASE INUD (AFU_ORTHOLOGUE AFUA_5G00480)"/>
    <property type="match status" value="1"/>
</dbReference>
<sequence length="511" mass="56468">MMATMPLAAASPSAPARTPAGDVHRPQYHFTPARNWLNDPNGLVYYEGEYHLFYQYNPHGDRWGHMSWGHAVSRDLVHWQELPVAIPETDVMAFSGSAVIDWKNSSGLGKGGRPPLIAVYTGHDPRTGSQAQFLAYSNDKGRSWTRYGTGPVLDIDSTEFRDPKVFWHAPTKRWVMVVVMAAENRVALYTSPDLKSWMLASHFGPAGAQGKNWECPDLFELPVEGRPGETRWVLSVNLGDNAVGGGSGGQYFVGDFDGTRFTPDPSWGEAPAWMDYGADFYAAVSWNDLPKSDPRRIWIGWANDWRYAESIPTYPSRGAMSLPRTVALRKTAEGYRIAQAPVRELAGLRSNHRTTSNLRLGEQPVVLAPHGVEGGAVELDLDIDTGTADQLSFVLTDGQGYETLIGVNPTVNEVFIDRTRSGPHFHDGFPNRHVAPVDLRTGRLKLRIFVDQSIIELFVNDGTQTITDRFYRGGGPLSWSAVARNGTATIRTLDAWTLADAGADSSRLARR</sequence>
<keyword evidence="2 4" id="KW-0378">Hydrolase</keyword>
<proteinExistence type="inferred from homology"/>
<reference evidence="8 9" key="1">
    <citation type="submission" date="2017-09" db="EMBL/GenBank/DDBJ databases">
        <title>Sphingomonas panjinensis sp.nov., isolated from oil-contaminated soil.</title>
        <authorList>
            <person name="Wang L."/>
            <person name="Chen L."/>
        </authorList>
    </citation>
    <scope>NUCLEOTIDE SEQUENCE [LARGE SCALE GENOMIC DNA]</scope>
    <source>
        <strain evidence="8 9">FW-11</strain>
    </source>
</reference>
<accession>A0A2T5FXZ4</accession>
<organism evidence="8 9">
    <name type="scientific">Sphingomonas oleivorans</name>
    <dbReference type="NCBI Taxonomy" id="1735121"/>
    <lineage>
        <taxon>Bacteria</taxon>
        <taxon>Pseudomonadati</taxon>
        <taxon>Pseudomonadota</taxon>
        <taxon>Alphaproteobacteria</taxon>
        <taxon>Sphingomonadales</taxon>
        <taxon>Sphingomonadaceae</taxon>
        <taxon>Sphingomonas</taxon>
    </lineage>
</organism>
<evidence type="ECO:0000313" key="8">
    <source>
        <dbReference type="EMBL" id="PTQ10995.1"/>
    </source>
</evidence>
<evidence type="ECO:0000256" key="3">
    <source>
        <dbReference type="ARBA" id="ARBA00023295"/>
    </source>
</evidence>
<dbReference type="Gene3D" id="2.115.10.20">
    <property type="entry name" value="Glycosyl hydrolase domain, family 43"/>
    <property type="match status" value="1"/>
</dbReference>
<dbReference type="GO" id="GO:0004575">
    <property type="term" value="F:sucrose alpha-glucosidase activity"/>
    <property type="evidence" value="ECO:0007669"/>
    <property type="project" value="TreeGrafter"/>
</dbReference>
<comment type="similarity">
    <text evidence="1 4">Belongs to the glycosyl hydrolase 32 family.</text>
</comment>
<dbReference type="GO" id="GO:0005737">
    <property type="term" value="C:cytoplasm"/>
    <property type="evidence" value="ECO:0007669"/>
    <property type="project" value="TreeGrafter"/>
</dbReference>
<protein>
    <submittedName>
        <fullName evidence="8">Beta-fructosidase</fullName>
    </submittedName>
</protein>
<dbReference type="InterPro" id="IPR013148">
    <property type="entry name" value="Glyco_hydro_32_N"/>
</dbReference>
<keyword evidence="3 4" id="KW-0326">Glycosidase</keyword>
<evidence type="ECO:0000259" key="6">
    <source>
        <dbReference type="Pfam" id="PF00251"/>
    </source>
</evidence>
<comment type="caution">
    <text evidence="8">The sequence shown here is derived from an EMBL/GenBank/DDBJ whole genome shotgun (WGS) entry which is preliminary data.</text>
</comment>
<dbReference type="CDD" id="cd18622">
    <property type="entry name" value="GH32_Inu-like"/>
    <property type="match status" value="1"/>
</dbReference>
<evidence type="ECO:0000256" key="4">
    <source>
        <dbReference type="RuleBase" id="RU362110"/>
    </source>
</evidence>
<feature type="region of interest" description="Disordered" evidence="5">
    <location>
        <begin position="1"/>
        <end position="24"/>
    </location>
</feature>
<dbReference type="GO" id="GO:0005987">
    <property type="term" value="P:sucrose catabolic process"/>
    <property type="evidence" value="ECO:0007669"/>
    <property type="project" value="TreeGrafter"/>
</dbReference>
<evidence type="ECO:0000256" key="5">
    <source>
        <dbReference type="SAM" id="MobiDB-lite"/>
    </source>
</evidence>
<dbReference type="InterPro" id="IPR013189">
    <property type="entry name" value="Glyco_hydro_32_C"/>
</dbReference>
<dbReference type="SUPFAM" id="SSF75005">
    <property type="entry name" value="Arabinanase/levansucrase/invertase"/>
    <property type="match status" value="1"/>
</dbReference>
<dbReference type="PANTHER" id="PTHR42800">
    <property type="entry name" value="EXOINULINASE INUD (AFU_ORTHOLOGUE AFUA_5G00480)"/>
    <property type="match status" value="1"/>
</dbReference>
<evidence type="ECO:0000313" key="9">
    <source>
        <dbReference type="Proteomes" id="UP000244162"/>
    </source>
</evidence>
<evidence type="ECO:0000256" key="2">
    <source>
        <dbReference type="ARBA" id="ARBA00022801"/>
    </source>
</evidence>
<dbReference type="EMBL" id="NWBU01000009">
    <property type="protein sequence ID" value="PTQ10995.1"/>
    <property type="molecule type" value="Genomic_DNA"/>
</dbReference>
<feature type="domain" description="Glycosyl hydrolase family 32 N-terminal" evidence="6">
    <location>
        <begin position="29"/>
        <end position="341"/>
    </location>
</feature>
<dbReference type="OrthoDB" id="9801455at2"/>
<evidence type="ECO:0000259" key="7">
    <source>
        <dbReference type="Pfam" id="PF08244"/>
    </source>
</evidence>
<dbReference type="InterPro" id="IPR001362">
    <property type="entry name" value="Glyco_hydro_32"/>
</dbReference>
<dbReference type="Pfam" id="PF00251">
    <property type="entry name" value="Glyco_hydro_32N"/>
    <property type="match status" value="1"/>
</dbReference>
<dbReference type="Gene3D" id="2.60.120.560">
    <property type="entry name" value="Exo-inulinase, domain 1"/>
    <property type="match status" value="1"/>
</dbReference>
<gene>
    <name evidence="8" type="ORF">CLG96_10855</name>
</gene>
<keyword evidence="9" id="KW-1185">Reference proteome</keyword>
<dbReference type="AlphaFoldDB" id="A0A2T5FXZ4"/>
<dbReference type="PROSITE" id="PS00609">
    <property type="entry name" value="GLYCOSYL_HYDROL_F32"/>
    <property type="match status" value="1"/>
</dbReference>
<feature type="compositionally biased region" description="Low complexity" evidence="5">
    <location>
        <begin position="1"/>
        <end position="20"/>
    </location>
</feature>
<dbReference type="InterPro" id="IPR013320">
    <property type="entry name" value="ConA-like_dom_sf"/>
</dbReference>
<dbReference type="InterPro" id="IPR023296">
    <property type="entry name" value="Glyco_hydro_beta-prop_sf"/>
</dbReference>
<evidence type="ECO:0000256" key="1">
    <source>
        <dbReference type="ARBA" id="ARBA00009902"/>
    </source>
</evidence>
<feature type="domain" description="Glycosyl hydrolase family 32 C-terminal" evidence="7">
    <location>
        <begin position="345"/>
        <end position="496"/>
    </location>
</feature>
<dbReference type="SUPFAM" id="SSF49899">
    <property type="entry name" value="Concanavalin A-like lectins/glucanases"/>
    <property type="match status" value="1"/>
</dbReference>
<dbReference type="Proteomes" id="UP000244162">
    <property type="component" value="Unassembled WGS sequence"/>
</dbReference>
<dbReference type="InterPro" id="IPR018053">
    <property type="entry name" value="Glyco_hydro_32_AS"/>
</dbReference>
<dbReference type="SMART" id="SM00640">
    <property type="entry name" value="Glyco_32"/>
    <property type="match status" value="1"/>
</dbReference>
<dbReference type="Pfam" id="PF08244">
    <property type="entry name" value="Glyco_hydro_32C"/>
    <property type="match status" value="1"/>
</dbReference>
<name>A0A2T5FXZ4_9SPHN</name>